<dbReference type="Pfam" id="PF00561">
    <property type="entry name" value="Abhydrolase_1"/>
    <property type="match status" value="1"/>
</dbReference>
<dbReference type="SUPFAM" id="SSF53474">
    <property type="entry name" value="alpha/beta-Hydrolases"/>
    <property type="match status" value="1"/>
</dbReference>
<protein>
    <submittedName>
        <fullName evidence="3">Alpha/beta hydrolase</fullName>
    </submittedName>
</protein>
<dbReference type="InterPro" id="IPR000073">
    <property type="entry name" value="AB_hydrolase_1"/>
</dbReference>
<dbReference type="RefSeq" id="WP_234655079.1">
    <property type="nucleotide sequence ID" value="NZ_CP094997.1"/>
</dbReference>
<dbReference type="AlphaFoldDB" id="A0A9X1PI75"/>
<keyword evidence="1" id="KW-0732">Signal</keyword>
<dbReference type="Gene3D" id="3.40.50.1820">
    <property type="entry name" value="alpha/beta hydrolase"/>
    <property type="match status" value="1"/>
</dbReference>
<comment type="caution">
    <text evidence="3">The sequence shown here is derived from an EMBL/GenBank/DDBJ whole genome shotgun (WGS) entry which is preliminary data.</text>
</comment>
<feature type="domain" description="AB hydrolase-1" evidence="2">
    <location>
        <begin position="47"/>
        <end position="163"/>
    </location>
</feature>
<dbReference type="GO" id="GO:0016020">
    <property type="term" value="C:membrane"/>
    <property type="evidence" value="ECO:0007669"/>
    <property type="project" value="TreeGrafter"/>
</dbReference>
<feature type="chain" id="PRO_5040963644" evidence="1">
    <location>
        <begin position="21"/>
        <end position="299"/>
    </location>
</feature>
<name>A0A9X1PI75_9BACT</name>
<reference evidence="3" key="1">
    <citation type="submission" date="2021-12" db="EMBL/GenBank/DDBJ databases">
        <title>Novel species in genus Dyadobacter.</title>
        <authorList>
            <person name="Ma C."/>
        </authorList>
    </citation>
    <scope>NUCLEOTIDE SEQUENCE</scope>
    <source>
        <strain evidence="3">LJ419</strain>
    </source>
</reference>
<organism evidence="3 4">
    <name type="scientific">Dyadobacter chenwenxiniae</name>
    <dbReference type="NCBI Taxonomy" id="2906456"/>
    <lineage>
        <taxon>Bacteria</taxon>
        <taxon>Pseudomonadati</taxon>
        <taxon>Bacteroidota</taxon>
        <taxon>Cytophagia</taxon>
        <taxon>Cytophagales</taxon>
        <taxon>Spirosomataceae</taxon>
        <taxon>Dyadobacter</taxon>
    </lineage>
</organism>
<gene>
    <name evidence="3" type="ORF">LXM26_09980</name>
</gene>
<evidence type="ECO:0000259" key="2">
    <source>
        <dbReference type="Pfam" id="PF00561"/>
    </source>
</evidence>
<dbReference type="InterPro" id="IPR029058">
    <property type="entry name" value="AB_hydrolase_fold"/>
</dbReference>
<accession>A0A9X1PI75</accession>
<dbReference type="GO" id="GO:0016787">
    <property type="term" value="F:hydrolase activity"/>
    <property type="evidence" value="ECO:0007669"/>
    <property type="project" value="UniProtKB-KW"/>
</dbReference>
<keyword evidence="3" id="KW-0378">Hydrolase</keyword>
<evidence type="ECO:0000313" key="4">
    <source>
        <dbReference type="Proteomes" id="UP001139000"/>
    </source>
</evidence>
<dbReference type="PANTHER" id="PTHR43798">
    <property type="entry name" value="MONOACYLGLYCEROL LIPASE"/>
    <property type="match status" value="1"/>
</dbReference>
<evidence type="ECO:0000313" key="3">
    <source>
        <dbReference type="EMBL" id="MCF0061822.1"/>
    </source>
</evidence>
<feature type="signal peptide" evidence="1">
    <location>
        <begin position="1"/>
        <end position="20"/>
    </location>
</feature>
<dbReference type="PANTHER" id="PTHR43798:SF33">
    <property type="entry name" value="HYDROLASE, PUTATIVE (AFU_ORTHOLOGUE AFUA_2G14860)-RELATED"/>
    <property type="match status" value="1"/>
</dbReference>
<sequence>MSIKILAILTLLASALSAFSQEKMVKVSSMNYHVLTRSLQLRKPGQPVLVFENGMGMGLGNWNTITDSLASNVPVFLYDRQGVEKSDKVFQLPTPQKIATNLRLLLKELKIEPPYILVGHSMGGVYVRAFAGYYPNDVAGLVFVDPADFTETKADWNQIFREIGVSEKRIDEMLLKRLYTPSKPDSSRYAAWSEGQVLTDLRKTDFAEISSLPVPQVPILFFVGGKLEVPIERRSKDYDHERFFEVKNSFNMLRWRRFIHSSSKGGALIYLSNSGHFVHRDDAAMVIGNIKMMLKALEK</sequence>
<dbReference type="Proteomes" id="UP001139000">
    <property type="component" value="Unassembled WGS sequence"/>
</dbReference>
<evidence type="ECO:0000256" key="1">
    <source>
        <dbReference type="SAM" id="SignalP"/>
    </source>
</evidence>
<dbReference type="EMBL" id="JAJTTC010000001">
    <property type="protein sequence ID" value="MCF0061822.1"/>
    <property type="molecule type" value="Genomic_DNA"/>
</dbReference>
<keyword evidence="4" id="KW-1185">Reference proteome</keyword>
<dbReference type="InterPro" id="IPR050266">
    <property type="entry name" value="AB_hydrolase_sf"/>
</dbReference>
<proteinExistence type="predicted"/>